<evidence type="ECO:0000313" key="2">
    <source>
        <dbReference type="Proteomes" id="UP001341840"/>
    </source>
</evidence>
<keyword evidence="2" id="KW-1185">Reference proteome</keyword>
<comment type="caution">
    <text evidence="1">The sequence shown here is derived from an EMBL/GenBank/DDBJ whole genome shotgun (WGS) entry which is preliminary data.</text>
</comment>
<proteinExistence type="predicted"/>
<feature type="non-terminal residue" evidence="1">
    <location>
        <position position="1"/>
    </location>
</feature>
<gene>
    <name evidence="1" type="ORF">PIB30_089718</name>
</gene>
<accession>A0ABU6QUU2</accession>
<dbReference type="Proteomes" id="UP001341840">
    <property type="component" value="Unassembled WGS sequence"/>
</dbReference>
<sequence length="121" mass="13492">EEKHQIVELEVEEAPTLPVELRGAGMAKDWKRRTMSLTLLILAQFSASLPFRFRSSEHCRRRRRLTNADSSLLSLTSAANASPTPPPWFVLSAQAFFILDDGPALPLHILSVGSSPLKRKI</sequence>
<name>A0ABU6QUU2_9FABA</name>
<dbReference type="EMBL" id="JASCZI010001692">
    <property type="protein sequence ID" value="MED6115363.1"/>
    <property type="molecule type" value="Genomic_DNA"/>
</dbReference>
<reference evidence="1 2" key="1">
    <citation type="journal article" date="2023" name="Plants (Basel)">
        <title>Bridging the Gap: Combining Genomics and Transcriptomics Approaches to Understand Stylosanthes scabra, an Orphan Legume from the Brazilian Caatinga.</title>
        <authorList>
            <person name="Ferreira-Neto J.R.C."/>
            <person name="da Silva M.D."/>
            <person name="Binneck E."/>
            <person name="de Melo N.F."/>
            <person name="da Silva R.H."/>
            <person name="de Melo A.L.T.M."/>
            <person name="Pandolfi V."/>
            <person name="Bustamante F.O."/>
            <person name="Brasileiro-Vidal A.C."/>
            <person name="Benko-Iseppon A.M."/>
        </authorList>
    </citation>
    <scope>NUCLEOTIDE SEQUENCE [LARGE SCALE GENOMIC DNA]</scope>
    <source>
        <tissue evidence="1">Leaves</tissue>
    </source>
</reference>
<organism evidence="1 2">
    <name type="scientific">Stylosanthes scabra</name>
    <dbReference type="NCBI Taxonomy" id="79078"/>
    <lineage>
        <taxon>Eukaryota</taxon>
        <taxon>Viridiplantae</taxon>
        <taxon>Streptophyta</taxon>
        <taxon>Embryophyta</taxon>
        <taxon>Tracheophyta</taxon>
        <taxon>Spermatophyta</taxon>
        <taxon>Magnoliopsida</taxon>
        <taxon>eudicotyledons</taxon>
        <taxon>Gunneridae</taxon>
        <taxon>Pentapetalae</taxon>
        <taxon>rosids</taxon>
        <taxon>fabids</taxon>
        <taxon>Fabales</taxon>
        <taxon>Fabaceae</taxon>
        <taxon>Papilionoideae</taxon>
        <taxon>50 kb inversion clade</taxon>
        <taxon>dalbergioids sensu lato</taxon>
        <taxon>Dalbergieae</taxon>
        <taxon>Pterocarpus clade</taxon>
        <taxon>Stylosanthes</taxon>
    </lineage>
</organism>
<evidence type="ECO:0000313" key="1">
    <source>
        <dbReference type="EMBL" id="MED6115363.1"/>
    </source>
</evidence>
<protein>
    <submittedName>
        <fullName evidence="1">Uncharacterized protein</fullName>
    </submittedName>
</protein>